<evidence type="ECO:0000313" key="3">
    <source>
        <dbReference type="EMBL" id="CAG9622706.1"/>
    </source>
</evidence>
<dbReference type="SUPFAM" id="SSF56300">
    <property type="entry name" value="Metallo-dependent phosphatases"/>
    <property type="match status" value="1"/>
</dbReference>
<reference evidence="3 4" key="1">
    <citation type="submission" date="2021-10" db="EMBL/GenBank/DDBJ databases">
        <authorList>
            <person name="Criscuolo A."/>
        </authorList>
    </citation>
    <scope>NUCLEOTIDE SEQUENCE [LARGE SCALE GENOMIC DNA]</scope>
    <source>
        <strain evidence="4">CIP 111883</strain>
    </source>
</reference>
<proteinExistence type="inferred from homology"/>
<accession>A0ABM8YRX8</accession>
<gene>
    <name evidence="3" type="ORF">BACCIP111883_03497</name>
</gene>
<dbReference type="InterPro" id="IPR024654">
    <property type="entry name" value="Calcineurin-like_PHP_lpxH"/>
</dbReference>
<comment type="similarity">
    <text evidence="1">Belongs to the metallophosphoesterase superfamily. YfcE family.</text>
</comment>
<keyword evidence="4" id="KW-1185">Reference proteome</keyword>
<dbReference type="Proteomes" id="UP000789833">
    <property type="component" value="Unassembled WGS sequence"/>
</dbReference>
<organism evidence="3 4">
    <name type="scientific">Sutcliffiella rhizosphaerae</name>
    <dbReference type="NCBI Taxonomy" id="2880967"/>
    <lineage>
        <taxon>Bacteria</taxon>
        <taxon>Bacillati</taxon>
        <taxon>Bacillota</taxon>
        <taxon>Bacilli</taxon>
        <taxon>Bacillales</taxon>
        <taxon>Bacillaceae</taxon>
        <taxon>Sutcliffiella</taxon>
    </lineage>
</organism>
<dbReference type="PIRSF" id="PIRSF000883">
    <property type="entry name" value="Pesterase_MJ0912"/>
    <property type="match status" value="1"/>
</dbReference>
<dbReference type="Pfam" id="PF12850">
    <property type="entry name" value="Metallophos_2"/>
    <property type="match status" value="1"/>
</dbReference>
<evidence type="ECO:0000259" key="2">
    <source>
        <dbReference type="Pfam" id="PF12850"/>
    </source>
</evidence>
<dbReference type="Gene3D" id="3.60.21.10">
    <property type="match status" value="1"/>
</dbReference>
<dbReference type="InterPro" id="IPR029052">
    <property type="entry name" value="Metallo-depent_PP-like"/>
</dbReference>
<sequence length="234" mass="26562">MRVAAIYDIHGNYSALKAVLEEIKRTNVERVIVGGDLVWGPEPRQVMDLLMDYKDEYIFIKGNADREVSYRYGKEKGLDDLTAELNHWCADQLTEEQIKFLKSFPEETSLNIDGLGEILFVHGSPRSDEEAIRINTPDNEVRPMIENVTQDIIICGHTHIQFDRIVDDKRLINAGSVGLQSRANGACWVLLGPDVELKVTTYDTKEATERILKSNAPYKEDFAEHYLNPPNEGP</sequence>
<protein>
    <recommendedName>
        <fullName evidence="2">Calcineurin-like phosphoesterase domain-containing protein</fullName>
    </recommendedName>
</protein>
<dbReference type="InterPro" id="IPR011152">
    <property type="entry name" value="Pesterase_MJ0912"/>
</dbReference>
<evidence type="ECO:0000313" key="4">
    <source>
        <dbReference type="Proteomes" id="UP000789833"/>
    </source>
</evidence>
<evidence type="ECO:0000256" key="1">
    <source>
        <dbReference type="ARBA" id="ARBA00008950"/>
    </source>
</evidence>
<dbReference type="PANTHER" id="PTHR42850:SF2">
    <property type="entry name" value="BLL5683 PROTEIN"/>
    <property type="match status" value="1"/>
</dbReference>
<feature type="domain" description="Calcineurin-like phosphoesterase" evidence="2">
    <location>
        <begin position="1"/>
        <end position="188"/>
    </location>
</feature>
<dbReference type="PANTHER" id="PTHR42850">
    <property type="entry name" value="METALLOPHOSPHOESTERASE"/>
    <property type="match status" value="1"/>
</dbReference>
<dbReference type="EMBL" id="CAKJTJ010000025">
    <property type="protein sequence ID" value="CAG9622706.1"/>
    <property type="molecule type" value="Genomic_DNA"/>
</dbReference>
<name>A0ABM8YRX8_9BACI</name>
<dbReference type="RefSeq" id="WP_230503485.1">
    <property type="nucleotide sequence ID" value="NZ_CAKJTJ010000025.1"/>
</dbReference>
<dbReference type="InterPro" id="IPR050126">
    <property type="entry name" value="Ap4A_hydrolase"/>
</dbReference>
<comment type="caution">
    <text evidence="3">The sequence shown here is derived from an EMBL/GenBank/DDBJ whole genome shotgun (WGS) entry which is preliminary data.</text>
</comment>